<name>A0ABC9GJY7_9POAL</name>
<accession>A0ABC9GJY7</accession>
<feature type="region of interest" description="Disordered" evidence="1">
    <location>
        <begin position="147"/>
        <end position="182"/>
    </location>
</feature>
<evidence type="ECO:0000313" key="2">
    <source>
        <dbReference type="EMBL" id="CAL5095588.1"/>
    </source>
</evidence>
<proteinExistence type="predicted"/>
<protein>
    <submittedName>
        <fullName evidence="2">Uncharacterized protein</fullName>
    </submittedName>
</protein>
<organism evidence="2 3">
    <name type="scientific">Urochloa decumbens</name>
    <dbReference type="NCBI Taxonomy" id="240449"/>
    <lineage>
        <taxon>Eukaryota</taxon>
        <taxon>Viridiplantae</taxon>
        <taxon>Streptophyta</taxon>
        <taxon>Embryophyta</taxon>
        <taxon>Tracheophyta</taxon>
        <taxon>Spermatophyta</taxon>
        <taxon>Magnoliopsida</taxon>
        <taxon>Liliopsida</taxon>
        <taxon>Poales</taxon>
        <taxon>Poaceae</taxon>
        <taxon>PACMAD clade</taxon>
        <taxon>Panicoideae</taxon>
        <taxon>Panicodae</taxon>
        <taxon>Paniceae</taxon>
        <taxon>Melinidinae</taxon>
        <taxon>Urochloa</taxon>
    </lineage>
</organism>
<feature type="compositionally biased region" description="Low complexity" evidence="1">
    <location>
        <begin position="66"/>
        <end position="90"/>
    </location>
</feature>
<feature type="compositionally biased region" description="Low complexity" evidence="1">
    <location>
        <begin position="16"/>
        <end position="27"/>
    </location>
</feature>
<dbReference type="Proteomes" id="UP001497457">
    <property type="component" value="Chromosome 9rd"/>
</dbReference>
<feature type="compositionally biased region" description="Low complexity" evidence="1">
    <location>
        <begin position="165"/>
        <end position="182"/>
    </location>
</feature>
<keyword evidence="3" id="KW-1185">Reference proteome</keyword>
<reference evidence="2" key="1">
    <citation type="submission" date="2024-10" db="EMBL/GenBank/DDBJ databases">
        <authorList>
            <person name="Ryan C."/>
        </authorList>
    </citation>
    <scope>NUCLEOTIDE SEQUENCE [LARGE SCALE GENOMIC DNA]</scope>
</reference>
<gene>
    <name evidence="2" type="ORF">URODEC1_LOCUS116519</name>
</gene>
<dbReference type="EMBL" id="OZ075119">
    <property type="protein sequence ID" value="CAL5095588.1"/>
    <property type="molecule type" value="Genomic_DNA"/>
</dbReference>
<evidence type="ECO:0000256" key="1">
    <source>
        <dbReference type="SAM" id="MobiDB-lite"/>
    </source>
</evidence>
<evidence type="ECO:0000313" key="3">
    <source>
        <dbReference type="Proteomes" id="UP001497457"/>
    </source>
</evidence>
<feature type="region of interest" description="Disordered" evidence="1">
    <location>
        <begin position="1"/>
        <end position="131"/>
    </location>
</feature>
<sequence length="182" mass="18503">MAAEAADGGPSPPLPRAGEAAEAPAQAPEKRAAAGRGDDDEQQQQGGEDRPEPKRRRARARITALESVPRAAEVAAAAAAATATAAAAEAASRDDEPEPAGGWDEGGGESFSFHARGFSSAQTTPKFGSFNPGAAAELVAFHLMKASRRRADPQVTEETEDHRTAAGSDAAAAAEGSDGNSR</sequence>
<dbReference type="AlphaFoldDB" id="A0ABC9GJY7"/>